<evidence type="ECO:0000259" key="1">
    <source>
        <dbReference type="Pfam" id="PF03167"/>
    </source>
</evidence>
<dbReference type="RefSeq" id="WP_094016094.1">
    <property type="nucleotide sequence ID" value="NZ_NMQW01000023.1"/>
</dbReference>
<sequence length="246" mass="27615">MPPHLQNYINYILSLPPGPLTKKELLVPELLIEEQGDLGIYYAPMDYINNQAKLMIIGITPGFTQMEIGVRQARQDLLDGVSFADMEKRAKKSASFAGSMRSNLIAMLDELGLPEAIGLPSSEALFGEFRDRLHTTSVLRYPVFIKGENYTGHQPDMLKSPILSRYASEMAERELKETKDAFMIPLGKSVSDVLRSFVREGVLDADRCLFDFPHPSGANGHRKSQFEKNKEAFRHQLAQWGAGNQL</sequence>
<dbReference type="EMBL" id="NMQW01000023">
    <property type="protein sequence ID" value="OXM85328.1"/>
    <property type="molecule type" value="Genomic_DNA"/>
</dbReference>
<evidence type="ECO:0000313" key="2">
    <source>
        <dbReference type="EMBL" id="OXM85328.1"/>
    </source>
</evidence>
<name>A0A229UPI7_9BACL</name>
<protein>
    <recommendedName>
        <fullName evidence="1">Uracil-DNA glycosylase-like domain-containing protein</fullName>
    </recommendedName>
</protein>
<dbReference type="AlphaFoldDB" id="A0A229UPI7"/>
<dbReference type="Proteomes" id="UP000215509">
    <property type="component" value="Unassembled WGS sequence"/>
</dbReference>
<gene>
    <name evidence="2" type="ORF">CF651_17230</name>
</gene>
<dbReference type="Pfam" id="PF03167">
    <property type="entry name" value="UDG"/>
    <property type="match status" value="1"/>
</dbReference>
<keyword evidence="3" id="KW-1185">Reference proteome</keyword>
<comment type="caution">
    <text evidence="2">The sequence shown here is derived from an EMBL/GenBank/DDBJ whole genome shotgun (WGS) entry which is preliminary data.</text>
</comment>
<feature type="domain" description="Uracil-DNA glycosylase-like" evidence="1">
    <location>
        <begin position="46"/>
        <end position="234"/>
    </location>
</feature>
<reference evidence="2 3" key="1">
    <citation type="submission" date="2017-07" db="EMBL/GenBank/DDBJ databases">
        <title>Genome sequencing and assembly of Paenibacillus rigui.</title>
        <authorList>
            <person name="Mayilraj S."/>
        </authorList>
    </citation>
    <scope>NUCLEOTIDE SEQUENCE [LARGE SCALE GENOMIC DNA]</scope>
    <source>
        <strain evidence="2 3">JCM 16352</strain>
    </source>
</reference>
<dbReference type="OrthoDB" id="573462at2"/>
<dbReference type="InterPro" id="IPR005122">
    <property type="entry name" value="Uracil-DNA_glycosylase-like"/>
</dbReference>
<accession>A0A229UPI7</accession>
<proteinExistence type="predicted"/>
<evidence type="ECO:0000313" key="3">
    <source>
        <dbReference type="Proteomes" id="UP000215509"/>
    </source>
</evidence>
<organism evidence="2 3">
    <name type="scientific">Paenibacillus rigui</name>
    <dbReference type="NCBI Taxonomy" id="554312"/>
    <lineage>
        <taxon>Bacteria</taxon>
        <taxon>Bacillati</taxon>
        <taxon>Bacillota</taxon>
        <taxon>Bacilli</taxon>
        <taxon>Bacillales</taxon>
        <taxon>Paenibacillaceae</taxon>
        <taxon>Paenibacillus</taxon>
    </lineage>
</organism>